<name>A0A6S7FRL2_PARCT</name>
<feature type="region of interest" description="Disordered" evidence="1">
    <location>
        <begin position="1"/>
        <end position="55"/>
    </location>
</feature>
<dbReference type="AlphaFoldDB" id="A0A6S7FRL2"/>
<organism evidence="2 3">
    <name type="scientific">Paramuricea clavata</name>
    <name type="common">Red gorgonian</name>
    <name type="synonym">Violescent sea-whip</name>
    <dbReference type="NCBI Taxonomy" id="317549"/>
    <lineage>
        <taxon>Eukaryota</taxon>
        <taxon>Metazoa</taxon>
        <taxon>Cnidaria</taxon>
        <taxon>Anthozoa</taxon>
        <taxon>Octocorallia</taxon>
        <taxon>Malacalcyonacea</taxon>
        <taxon>Plexauridae</taxon>
        <taxon>Paramuricea</taxon>
    </lineage>
</organism>
<sequence length="341" mass="39110">MDDQVVLSIGHPDLSEVGSQKTKNSSKADRESRKRAHKLEEDDTVPSKQKLSKPRRLTNVDVSDFLVKHGIKRDTELFAAAKERKDEGQIDLANFILSKSSKPVNDKYAWVGADYAEAIVLQDFRWSREMIPWNDLLLLLERETVKLLAPKNQFSSDVIIEKDTPIFATSESQIAYMVPLTAPTIVYNNKGQFLKCCLLNIQSLRNKGAEFADYIYESETPPTEIDTLVSSYNTTLSALLDRYAPVKTNTVTVRPKVLWYTEEILKAKIERRRAERKWRSSVADSDVRLFKKRRNRVTYLLKMAKSFFLTAFIDKNSDDQGKLFKALKNLLVEKEKLSFCG</sequence>
<evidence type="ECO:0000313" key="2">
    <source>
        <dbReference type="EMBL" id="CAB3978629.1"/>
    </source>
</evidence>
<proteinExistence type="predicted"/>
<evidence type="ECO:0000256" key="1">
    <source>
        <dbReference type="SAM" id="MobiDB-lite"/>
    </source>
</evidence>
<gene>
    <name evidence="2" type="ORF">PACLA_8A010750</name>
</gene>
<dbReference type="PANTHER" id="PTHR46670">
    <property type="entry name" value="ENDO/EXONUCLEASE/PHOSPHATASE DOMAIN-CONTAINING PROTEIN"/>
    <property type="match status" value="1"/>
</dbReference>
<dbReference type="PANTHER" id="PTHR46670:SF3">
    <property type="entry name" value="ENDONUCLEASE_EXONUCLEASE_PHOSPHATASE DOMAIN-CONTAINING PROTEIN"/>
    <property type="match status" value="1"/>
</dbReference>
<reference evidence="2" key="1">
    <citation type="submission" date="2020-04" db="EMBL/GenBank/DDBJ databases">
        <authorList>
            <person name="Alioto T."/>
            <person name="Alioto T."/>
            <person name="Gomez Garrido J."/>
        </authorList>
    </citation>
    <scope>NUCLEOTIDE SEQUENCE</scope>
    <source>
        <strain evidence="2">A484AB</strain>
    </source>
</reference>
<evidence type="ECO:0000313" key="3">
    <source>
        <dbReference type="Proteomes" id="UP001152795"/>
    </source>
</evidence>
<dbReference type="OrthoDB" id="6773285at2759"/>
<accession>A0A6S7FRL2</accession>
<protein>
    <submittedName>
        <fullName evidence="2">Uncharacterized protein</fullName>
    </submittedName>
</protein>
<dbReference type="Proteomes" id="UP001152795">
    <property type="component" value="Unassembled WGS sequence"/>
</dbReference>
<keyword evidence="3" id="KW-1185">Reference proteome</keyword>
<dbReference type="EMBL" id="CACRXK020000129">
    <property type="protein sequence ID" value="CAB3978629.1"/>
    <property type="molecule type" value="Genomic_DNA"/>
</dbReference>
<comment type="caution">
    <text evidence="2">The sequence shown here is derived from an EMBL/GenBank/DDBJ whole genome shotgun (WGS) entry which is preliminary data.</text>
</comment>